<evidence type="ECO:0000256" key="1">
    <source>
        <dbReference type="SAM" id="Phobius"/>
    </source>
</evidence>
<dbReference type="FunFam" id="3.30.70.270:FF:000001">
    <property type="entry name" value="Diguanylate cyclase domain protein"/>
    <property type="match status" value="1"/>
</dbReference>
<proteinExistence type="predicted"/>
<keyword evidence="1" id="KW-0472">Membrane</keyword>
<accession>A0A263BVY4</accession>
<sequence>MNYKLSRQKSFFVILAFLLIWPTSVWGIYQIDTPTISSDSFVDILSLLFLLAITSLLPIKVRGTNILFIQGVSLAVFLQFGLFVEMLLTQISIVIAMAHLRVSLKDYSRYLTNMLMFLLGSIASGLVYYRLGGETGLYEIGNFPQIAPIIGYALTFFITNHIFLYLRDVVVYREDVTFWGKDMWWELITTCIVLPFGLILYILYAQIGTAAIFFVGFPFISISLMIRLYHSSEKINNLLHQTSEVGHQLTERLYVEDTVDLFVNRISKMFNVDYLYILDTEKNNENFSILRYIENGSVVEPKLKWLSKVNSVSGEAFKQANSVIYKKRSQWSDLSIGFLPETVESIISIPMQRNQKIVGVITLASRQQRMFEKHHVTILEILANSLAVAIENAKNYEDTKRQSERCGLTQLYNYRYFETILDQTFTKYKKNKEEFSIILLDLDHFKSVNDNYGHQSGNEVLCQLATRLTMVIGESGTVARYGGEEFVILLPKTGKEKCFKIAETIRKTIANKPFIVQDDLKSNPKPYSIRVTASIGIATAPEQGDDAMSLIRHADRAMYTGAKQQGRNKVAVYVSG</sequence>
<feature type="transmembrane region" description="Helical" evidence="1">
    <location>
        <begin position="12"/>
        <end position="29"/>
    </location>
</feature>
<feature type="transmembrane region" description="Helical" evidence="1">
    <location>
        <begin position="110"/>
        <end position="131"/>
    </location>
</feature>
<dbReference type="PROSITE" id="PS50887">
    <property type="entry name" value="GGDEF"/>
    <property type="match status" value="1"/>
</dbReference>
<dbReference type="GO" id="GO:0052621">
    <property type="term" value="F:diguanylate cyclase activity"/>
    <property type="evidence" value="ECO:0007669"/>
    <property type="project" value="TreeGrafter"/>
</dbReference>
<dbReference type="Gene3D" id="3.30.450.40">
    <property type="match status" value="1"/>
</dbReference>
<name>A0A263BVY4_9BACI</name>
<dbReference type="SMART" id="SM00267">
    <property type="entry name" value="GGDEF"/>
    <property type="match status" value="1"/>
</dbReference>
<feature type="domain" description="GGDEF" evidence="2">
    <location>
        <begin position="433"/>
        <end position="575"/>
    </location>
</feature>
<dbReference type="InterPro" id="IPR029787">
    <property type="entry name" value="Nucleotide_cyclase"/>
</dbReference>
<dbReference type="InterPro" id="IPR000160">
    <property type="entry name" value="GGDEF_dom"/>
</dbReference>
<evidence type="ECO:0000259" key="2">
    <source>
        <dbReference type="PROSITE" id="PS50887"/>
    </source>
</evidence>
<reference evidence="4" key="1">
    <citation type="submission" date="2017-08" db="EMBL/GenBank/DDBJ databases">
        <authorList>
            <person name="Huang Z."/>
        </authorList>
    </citation>
    <scope>NUCLEOTIDE SEQUENCE [LARGE SCALE GENOMIC DNA]</scope>
    <source>
        <strain evidence="4">SA5d-4</strain>
    </source>
</reference>
<reference evidence="3 4" key="2">
    <citation type="submission" date="2017-09" db="EMBL/GenBank/DDBJ databases">
        <title>Bacillus patelloidae sp. nov., isolated from the intestinal tract of a marine limpet.</title>
        <authorList>
            <person name="Liu R."/>
            <person name="Dong C."/>
            <person name="Shao Z."/>
        </authorList>
    </citation>
    <scope>NUCLEOTIDE SEQUENCE [LARGE SCALE GENOMIC DNA]</scope>
    <source>
        <strain evidence="3 4">SA5d-4</strain>
    </source>
</reference>
<dbReference type="AlphaFoldDB" id="A0A263BVY4"/>
<dbReference type="PANTHER" id="PTHR45138">
    <property type="entry name" value="REGULATORY COMPONENTS OF SENSORY TRANSDUCTION SYSTEM"/>
    <property type="match status" value="1"/>
</dbReference>
<feature type="transmembrane region" description="Helical" evidence="1">
    <location>
        <begin position="183"/>
        <end position="204"/>
    </location>
</feature>
<feature type="transmembrane region" description="Helical" evidence="1">
    <location>
        <begin position="41"/>
        <end position="59"/>
    </location>
</feature>
<dbReference type="InterPro" id="IPR050469">
    <property type="entry name" value="Diguanylate_Cyclase"/>
</dbReference>
<dbReference type="SMART" id="SM00065">
    <property type="entry name" value="GAF"/>
    <property type="match status" value="1"/>
</dbReference>
<keyword evidence="1" id="KW-0812">Transmembrane</keyword>
<dbReference type="InterPro" id="IPR043128">
    <property type="entry name" value="Rev_trsase/Diguanyl_cyclase"/>
</dbReference>
<dbReference type="RefSeq" id="WP_094923109.1">
    <property type="nucleotide sequence ID" value="NZ_NPIA01000002.1"/>
</dbReference>
<feature type="transmembrane region" description="Helical" evidence="1">
    <location>
        <begin position="211"/>
        <end position="229"/>
    </location>
</feature>
<dbReference type="PANTHER" id="PTHR45138:SF9">
    <property type="entry name" value="DIGUANYLATE CYCLASE DGCM-RELATED"/>
    <property type="match status" value="1"/>
</dbReference>
<dbReference type="Pfam" id="PF13185">
    <property type="entry name" value="GAF_2"/>
    <property type="match status" value="1"/>
</dbReference>
<evidence type="ECO:0000313" key="3">
    <source>
        <dbReference type="EMBL" id="OZM57874.1"/>
    </source>
</evidence>
<comment type="caution">
    <text evidence="3">The sequence shown here is derived from an EMBL/GenBank/DDBJ whole genome shotgun (WGS) entry which is preliminary data.</text>
</comment>
<keyword evidence="1" id="KW-1133">Transmembrane helix</keyword>
<feature type="transmembrane region" description="Helical" evidence="1">
    <location>
        <begin position="143"/>
        <end position="163"/>
    </location>
</feature>
<gene>
    <name evidence="3" type="ORF">CIB95_05825</name>
</gene>
<dbReference type="Proteomes" id="UP000217083">
    <property type="component" value="Unassembled WGS sequence"/>
</dbReference>
<protein>
    <recommendedName>
        <fullName evidence="2">GGDEF domain-containing protein</fullName>
    </recommendedName>
</protein>
<dbReference type="Pfam" id="PF00990">
    <property type="entry name" value="GGDEF"/>
    <property type="match status" value="1"/>
</dbReference>
<dbReference type="Gene3D" id="3.30.70.270">
    <property type="match status" value="1"/>
</dbReference>
<dbReference type="NCBIfam" id="TIGR00254">
    <property type="entry name" value="GGDEF"/>
    <property type="match status" value="1"/>
</dbReference>
<evidence type="ECO:0000313" key="4">
    <source>
        <dbReference type="Proteomes" id="UP000217083"/>
    </source>
</evidence>
<feature type="transmembrane region" description="Helical" evidence="1">
    <location>
        <begin position="71"/>
        <end position="98"/>
    </location>
</feature>
<dbReference type="EMBL" id="NPIA01000002">
    <property type="protein sequence ID" value="OZM57874.1"/>
    <property type="molecule type" value="Genomic_DNA"/>
</dbReference>
<dbReference type="CDD" id="cd01949">
    <property type="entry name" value="GGDEF"/>
    <property type="match status" value="1"/>
</dbReference>
<organism evidence="3 4">
    <name type="scientific">Lottiidibacillus patelloidae</name>
    <dbReference type="NCBI Taxonomy" id="2670334"/>
    <lineage>
        <taxon>Bacteria</taxon>
        <taxon>Bacillati</taxon>
        <taxon>Bacillota</taxon>
        <taxon>Bacilli</taxon>
        <taxon>Bacillales</taxon>
        <taxon>Bacillaceae</taxon>
        <taxon>Lottiidibacillus</taxon>
    </lineage>
</organism>
<dbReference type="InterPro" id="IPR029016">
    <property type="entry name" value="GAF-like_dom_sf"/>
</dbReference>
<keyword evidence="4" id="KW-1185">Reference proteome</keyword>
<dbReference type="SUPFAM" id="SSF55073">
    <property type="entry name" value="Nucleotide cyclase"/>
    <property type="match status" value="1"/>
</dbReference>
<dbReference type="SUPFAM" id="SSF55781">
    <property type="entry name" value="GAF domain-like"/>
    <property type="match status" value="1"/>
</dbReference>
<dbReference type="InterPro" id="IPR003018">
    <property type="entry name" value="GAF"/>
</dbReference>